<dbReference type="STRING" id="90262.A0A1X2IE62"/>
<keyword evidence="3" id="KW-0833">Ubl conjugation pathway</keyword>
<evidence type="ECO:0000256" key="3">
    <source>
        <dbReference type="ARBA" id="ARBA00022786"/>
    </source>
</evidence>
<dbReference type="InterPro" id="IPR020472">
    <property type="entry name" value="WD40_PAC1"/>
</dbReference>
<accession>A0A1X2IE62</accession>
<dbReference type="InterPro" id="IPR051075">
    <property type="entry name" value="SCF_subunit_WD-repeat"/>
</dbReference>
<dbReference type="SMART" id="SM00320">
    <property type="entry name" value="WD40"/>
    <property type="match status" value="7"/>
</dbReference>
<feature type="repeat" description="WD" evidence="4">
    <location>
        <begin position="321"/>
        <end position="362"/>
    </location>
</feature>
<dbReference type="Pfam" id="PF12937">
    <property type="entry name" value="F-box-like"/>
    <property type="match status" value="1"/>
</dbReference>
<dbReference type="InterPro" id="IPR036047">
    <property type="entry name" value="F-box-like_dom_sf"/>
</dbReference>
<dbReference type="EMBL" id="MCGE01000014">
    <property type="protein sequence ID" value="ORZ14764.1"/>
    <property type="molecule type" value="Genomic_DNA"/>
</dbReference>
<dbReference type="OrthoDB" id="5580488at2759"/>
<organism evidence="7 8">
    <name type="scientific">Absidia repens</name>
    <dbReference type="NCBI Taxonomy" id="90262"/>
    <lineage>
        <taxon>Eukaryota</taxon>
        <taxon>Fungi</taxon>
        <taxon>Fungi incertae sedis</taxon>
        <taxon>Mucoromycota</taxon>
        <taxon>Mucoromycotina</taxon>
        <taxon>Mucoromycetes</taxon>
        <taxon>Mucorales</taxon>
        <taxon>Cunninghamellaceae</taxon>
        <taxon>Absidia</taxon>
    </lineage>
</organism>
<keyword evidence="8" id="KW-1185">Reference proteome</keyword>
<dbReference type="PROSITE" id="PS50082">
    <property type="entry name" value="WD_REPEATS_2"/>
    <property type="match status" value="5"/>
</dbReference>
<comment type="caution">
    <text evidence="7">The sequence shown here is derived from an EMBL/GenBank/DDBJ whole genome shotgun (WGS) entry which is preliminary data.</text>
</comment>
<evidence type="ECO:0000259" key="6">
    <source>
        <dbReference type="PROSITE" id="PS50181"/>
    </source>
</evidence>
<dbReference type="Gene3D" id="1.20.1280.50">
    <property type="match status" value="1"/>
</dbReference>
<feature type="repeat" description="WD" evidence="4">
    <location>
        <begin position="282"/>
        <end position="321"/>
    </location>
</feature>
<dbReference type="PANTHER" id="PTHR19872:SF9">
    <property type="entry name" value="UBIQUITIN-BINDING SDF UBIQUITIN LIGASE COMPLEX SUBUNIT"/>
    <property type="match status" value="1"/>
</dbReference>
<dbReference type="PROSITE" id="PS50294">
    <property type="entry name" value="WD_REPEATS_REGION"/>
    <property type="match status" value="4"/>
</dbReference>
<dbReference type="SMART" id="SM00256">
    <property type="entry name" value="FBOX"/>
    <property type="match status" value="1"/>
</dbReference>
<evidence type="ECO:0000256" key="4">
    <source>
        <dbReference type="PROSITE-ProRule" id="PRU00221"/>
    </source>
</evidence>
<dbReference type="PANTHER" id="PTHR19872">
    <property type="entry name" value="UBIQUITIN LIGASE SPECIFICITY FACTOR/HREP PROTEIN"/>
    <property type="match status" value="1"/>
</dbReference>
<evidence type="ECO:0000256" key="2">
    <source>
        <dbReference type="ARBA" id="ARBA00022737"/>
    </source>
</evidence>
<dbReference type="InterPro" id="IPR019775">
    <property type="entry name" value="WD40_repeat_CS"/>
</dbReference>
<feature type="repeat" description="WD" evidence="4">
    <location>
        <begin position="447"/>
        <end position="486"/>
    </location>
</feature>
<reference evidence="7 8" key="1">
    <citation type="submission" date="2016-07" db="EMBL/GenBank/DDBJ databases">
        <title>Pervasive Adenine N6-methylation of Active Genes in Fungi.</title>
        <authorList>
            <consortium name="DOE Joint Genome Institute"/>
            <person name="Mondo S.J."/>
            <person name="Dannebaum R.O."/>
            <person name="Kuo R.C."/>
            <person name="Labutti K."/>
            <person name="Haridas S."/>
            <person name="Kuo A."/>
            <person name="Salamov A."/>
            <person name="Ahrendt S.R."/>
            <person name="Lipzen A."/>
            <person name="Sullivan W."/>
            <person name="Andreopoulos W.B."/>
            <person name="Clum A."/>
            <person name="Lindquist E."/>
            <person name="Daum C."/>
            <person name="Ramamoorthy G.K."/>
            <person name="Gryganskyi A."/>
            <person name="Culley D."/>
            <person name="Magnuson J.K."/>
            <person name="James T.Y."/>
            <person name="O'Malley M.A."/>
            <person name="Stajich J.E."/>
            <person name="Spatafora J.W."/>
            <person name="Visel A."/>
            <person name="Grigoriev I.V."/>
        </authorList>
    </citation>
    <scope>NUCLEOTIDE SEQUENCE [LARGE SCALE GENOMIC DNA]</scope>
    <source>
        <strain evidence="7 8">NRRL 1336</strain>
    </source>
</reference>
<dbReference type="SUPFAM" id="SSF81383">
    <property type="entry name" value="F-box domain"/>
    <property type="match status" value="1"/>
</dbReference>
<dbReference type="InterPro" id="IPR015943">
    <property type="entry name" value="WD40/YVTN_repeat-like_dom_sf"/>
</dbReference>
<gene>
    <name evidence="7" type="ORF">BCR42DRAFT_393553</name>
</gene>
<dbReference type="Proteomes" id="UP000193560">
    <property type="component" value="Unassembled WGS sequence"/>
</dbReference>
<evidence type="ECO:0000313" key="8">
    <source>
        <dbReference type="Proteomes" id="UP000193560"/>
    </source>
</evidence>
<feature type="domain" description="F-box" evidence="6">
    <location>
        <begin position="58"/>
        <end position="104"/>
    </location>
</feature>
<dbReference type="PROSITE" id="PS50181">
    <property type="entry name" value="FBOX"/>
    <property type="match status" value="1"/>
</dbReference>
<dbReference type="InterPro" id="IPR001810">
    <property type="entry name" value="F-box_dom"/>
</dbReference>
<protein>
    <submittedName>
        <fullName evidence="7">Quinon protein alcohol dehydrogenase-like superfamily</fullName>
    </submittedName>
</protein>
<feature type="repeat" description="WD" evidence="4">
    <location>
        <begin position="200"/>
        <end position="241"/>
    </location>
</feature>
<dbReference type="InterPro" id="IPR011047">
    <property type="entry name" value="Quinoprotein_ADH-like_sf"/>
</dbReference>
<dbReference type="Pfam" id="PF00400">
    <property type="entry name" value="WD40"/>
    <property type="match status" value="5"/>
</dbReference>
<dbReference type="Gene3D" id="2.130.10.10">
    <property type="entry name" value="YVTN repeat-like/Quinoprotein amine dehydrogenase"/>
    <property type="match status" value="3"/>
</dbReference>
<sequence>MALDVIPNEEQQAIQQAWNIFNSASSPQRLLILRGLLSTCCTSQLSYLWDNVQSLLRTDFTLMFPTEITLRIFTHLDAQTLCAAAQVNKRWQLLANDDSIWHRMCEQHIDKKCAKCGWGLPLLQKRKIIRVSNNKRPVEMEDGCEASLVVTKKPKTTAALTTPLKEQQQLNKKPWKSVYSERLVVERHWRKHQVKAFTVKGAHSEGILAVAFCEAQGILITGSRDKTIKVWSLADGRLIRSMKGHTRAVHTLQMDDTKLVSGSMDHTIRIFNYHTGQCIRTLEGHTGGVVHLHFDSRLLASGSSDGMVKIWNFTNGECSTLSGHTQAVNHVRLYQQSTRLLSSSDDGRMMIWDLESRQCLKVLEGHQSSVQAAIPSMPGFLHRFYQPPTPAANKDDIEEQGSNKPTAAADDQSLEQHRSGVPVAISCSLDNTLKVWSLETATCLKTLFGHNQGIQSLAYDKLRMISGSKDGELKIWDIESGNVMHTIRAHDNGVPVNAVALSDTKIISVSDTGDIRVADFGV</sequence>
<dbReference type="InterPro" id="IPR001680">
    <property type="entry name" value="WD40_rpt"/>
</dbReference>
<keyword evidence="2" id="KW-0677">Repeat</keyword>
<dbReference type="CDD" id="cd00200">
    <property type="entry name" value="WD40"/>
    <property type="match status" value="1"/>
</dbReference>
<keyword evidence="1 4" id="KW-0853">WD repeat</keyword>
<name>A0A1X2IE62_9FUNG</name>
<evidence type="ECO:0000256" key="1">
    <source>
        <dbReference type="ARBA" id="ARBA00022574"/>
    </source>
</evidence>
<evidence type="ECO:0000256" key="5">
    <source>
        <dbReference type="SAM" id="MobiDB-lite"/>
    </source>
</evidence>
<feature type="region of interest" description="Disordered" evidence="5">
    <location>
        <begin position="391"/>
        <end position="415"/>
    </location>
</feature>
<dbReference type="PRINTS" id="PR00320">
    <property type="entry name" value="GPROTEINBRPT"/>
</dbReference>
<dbReference type="SUPFAM" id="SSF50998">
    <property type="entry name" value="Quinoprotein alcohol dehydrogenase-like"/>
    <property type="match status" value="1"/>
</dbReference>
<evidence type="ECO:0000313" key="7">
    <source>
        <dbReference type="EMBL" id="ORZ14764.1"/>
    </source>
</evidence>
<proteinExistence type="predicted"/>
<dbReference type="AlphaFoldDB" id="A0A1X2IE62"/>
<feature type="repeat" description="WD" evidence="4">
    <location>
        <begin position="242"/>
        <end position="281"/>
    </location>
</feature>
<dbReference type="CDD" id="cd22147">
    <property type="entry name" value="F-box_SpPof1-like"/>
    <property type="match status" value="1"/>
</dbReference>
<dbReference type="PROSITE" id="PS00678">
    <property type="entry name" value="WD_REPEATS_1"/>
    <property type="match status" value="3"/>
</dbReference>